<feature type="domain" description="HTH arsR-type" evidence="1">
    <location>
        <begin position="1"/>
        <end position="94"/>
    </location>
</feature>
<evidence type="ECO:0000313" key="2">
    <source>
        <dbReference type="EMBL" id="MDY3559232.1"/>
    </source>
</evidence>
<dbReference type="InterPro" id="IPR001845">
    <property type="entry name" value="HTH_ArsR_DNA-bd_dom"/>
</dbReference>
<sequence length="112" mass="12671">MPKQSAQLTRVFQALADPTRFAVVERLSKGPTPTSELAAPFKMAMPSFLQHLDVLQGCGLVRSTKTGRVRTYELAPDALKSAEDWLAKQRTLWERRLDQLDAFLRDLKEPSE</sequence>
<dbReference type="SUPFAM" id="SSF46785">
    <property type="entry name" value="Winged helix' DNA-binding domain"/>
    <property type="match status" value="1"/>
</dbReference>
<dbReference type="Pfam" id="PF12840">
    <property type="entry name" value="HTH_20"/>
    <property type="match status" value="1"/>
</dbReference>
<dbReference type="PROSITE" id="PS50987">
    <property type="entry name" value="HTH_ARSR_2"/>
    <property type="match status" value="1"/>
</dbReference>
<evidence type="ECO:0000313" key="3">
    <source>
        <dbReference type="Proteomes" id="UP001272242"/>
    </source>
</evidence>
<comment type="caution">
    <text evidence="2">The sequence shown here is derived from an EMBL/GenBank/DDBJ whole genome shotgun (WGS) entry which is preliminary data.</text>
</comment>
<dbReference type="InterPro" id="IPR036390">
    <property type="entry name" value="WH_DNA-bd_sf"/>
</dbReference>
<protein>
    <submittedName>
        <fullName evidence="2">Metalloregulator ArsR/SmtB family transcription factor</fullName>
    </submittedName>
</protein>
<dbReference type="PANTHER" id="PTHR38600:SF2">
    <property type="entry name" value="SLL0088 PROTEIN"/>
    <property type="match status" value="1"/>
</dbReference>
<keyword evidence="3" id="KW-1185">Reference proteome</keyword>
<accession>A0ABU5EXN7</accession>
<dbReference type="RefSeq" id="WP_320686035.1">
    <property type="nucleotide sequence ID" value="NZ_JAXBLV010000099.1"/>
</dbReference>
<proteinExistence type="predicted"/>
<dbReference type="PRINTS" id="PR00778">
    <property type="entry name" value="HTHARSR"/>
</dbReference>
<organism evidence="2 3">
    <name type="scientific">Gemmata algarum</name>
    <dbReference type="NCBI Taxonomy" id="2975278"/>
    <lineage>
        <taxon>Bacteria</taxon>
        <taxon>Pseudomonadati</taxon>
        <taxon>Planctomycetota</taxon>
        <taxon>Planctomycetia</taxon>
        <taxon>Gemmatales</taxon>
        <taxon>Gemmataceae</taxon>
        <taxon>Gemmata</taxon>
    </lineage>
</organism>
<gene>
    <name evidence="2" type="ORF">R5W23_006450</name>
</gene>
<dbReference type="InterPro" id="IPR036388">
    <property type="entry name" value="WH-like_DNA-bd_sf"/>
</dbReference>
<dbReference type="PANTHER" id="PTHR38600">
    <property type="entry name" value="TRANSCRIPTIONAL REGULATORY PROTEIN"/>
    <property type="match status" value="1"/>
</dbReference>
<dbReference type="EMBL" id="JAXBLV010000099">
    <property type="protein sequence ID" value="MDY3559232.1"/>
    <property type="molecule type" value="Genomic_DNA"/>
</dbReference>
<dbReference type="Gene3D" id="1.10.10.10">
    <property type="entry name" value="Winged helix-like DNA-binding domain superfamily/Winged helix DNA-binding domain"/>
    <property type="match status" value="1"/>
</dbReference>
<dbReference type="CDD" id="cd00090">
    <property type="entry name" value="HTH_ARSR"/>
    <property type="match status" value="1"/>
</dbReference>
<dbReference type="NCBIfam" id="NF033788">
    <property type="entry name" value="HTH_metalloreg"/>
    <property type="match status" value="1"/>
</dbReference>
<dbReference type="Proteomes" id="UP001272242">
    <property type="component" value="Unassembled WGS sequence"/>
</dbReference>
<dbReference type="InterPro" id="IPR011991">
    <property type="entry name" value="ArsR-like_HTH"/>
</dbReference>
<evidence type="ECO:0000259" key="1">
    <source>
        <dbReference type="PROSITE" id="PS50987"/>
    </source>
</evidence>
<name>A0ABU5EXN7_9BACT</name>
<dbReference type="SMART" id="SM00418">
    <property type="entry name" value="HTH_ARSR"/>
    <property type="match status" value="1"/>
</dbReference>
<reference evidence="3" key="1">
    <citation type="journal article" date="2023" name="Mar. Drugs">
        <title>Gemmata algarum, a Novel Planctomycete Isolated from an Algal Mat, Displays Antimicrobial Activity.</title>
        <authorList>
            <person name="Kumar G."/>
            <person name="Kallscheuer N."/>
            <person name="Kashif M."/>
            <person name="Ahamad S."/>
            <person name="Jagadeeshwari U."/>
            <person name="Pannikurungottu S."/>
            <person name="Haufschild T."/>
            <person name="Kabuu M."/>
            <person name="Sasikala C."/>
            <person name="Jogler C."/>
            <person name="Ramana C."/>
        </authorList>
    </citation>
    <scope>NUCLEOTIDE SEQUENCE [LARGE SCALE GENOMIC DNA]</scope>
    <source>
        <strain evidence="3">JC673</strain>
    </source>
</reference>